<evidence type="ECO:0000313" key="4">
    <source>
        <dbReference type="Proteomes" id="UP000240912"/>
    </source>
</evidence>
<evidence type="ECO:0000259" key="2">
    <source>
        <dbReference type="PROSITE" id="PS50943"/>
    </source>
</evidence>
<evidence type="ECO:0000256" key="1">
    <source>
        <dbReference type="ARBA" id="ARBA00023125"/>
    </source>
</evidence>
<dbReference type="AlphaFoldDB" id="A0A2T3HRM3"/>
<keyword evidence="4" id="KW-1185">Reference proteome</keyword>
<gene>
    <name evidence="3" type="ORF">C7T94_03155</name>
</gene>
<dbReference type="GO" id="GO:0003677">
    <property type="term" value="F:DNA binding"/>
    <property type="evidence" value="ECO:0007669"/>
    <property type="project" value="UniProtKB-KW"/>
</dbReference>
<keyword evidence="1" id="KW-0238">DNA-binding</keyword>
<dbReference type="Gene3D" id="1.10.260.40">
    <property type="entry name" value="lambda repressor-like DNA-binding domains"/>
    <property type="match status" value="1"/>
</dbReference>
<dbReference type="RefSeq" id="WP_107213556.1">
    <property type="nucleotide sequence ID" value="NZ_KZ686268.1"/>
</dbReference>
<dbReference type="Proteomes" id="UP000240912">
    <property type="component" value="Unassembled WGS sequence"/>
</dbReference>
<sequence length="94" mass="10794">MRDALKARTDTVARNIRKIREFRNYTQDYLAAKLDISQNAYSKVELGYSKLTLERLFHIAQILEVDIIQLISADDSEIIQIIKPESEKLVASIA</sequence>
<dbReference type="InterPro" id="IPR001387">
    <property type="entry name" value="Cro/C1-type_HTH"/>
</dbReference>
<dbReference type="InterPro" id="IPR010982">
    <property type="entry name" value="Lambda_DNA-bd_dom_sf"/>
</dbReference>
<dbReference type="OrthoDB" id="798409at2"/>
<name>A0A2T3HRM3_9SPHI</name>
<protein>
    <submittedName>
        <fullName evidence="3">XRE family transcriptional regulator</fullName>
    </submittedName>
</protein>
<dbReference type="SMART" id="SM00530">
    <property type="entry name" value="HTH_XRE"/>
    <property type="match status" value="1"/>
</dbReference>
<reference evidence="3 4" key="1">
    <citation type="submission" date="2018-03" db="EMBL/GenBank/DDBJ databases">
        <authorList>
            <person name="Keele B.F."/>
        </authorList>
    </citation>
    <scope>NUCLEOTIDE SEQUENCE [LARGE SCALE GENOMIC DNA]</scope>
    <source>
        <strain evidence="3 4">YL28-9</strain>
    </source>
</reference>
<dbReference type="Pfam" id="PF01381">
    <property type="entry name" value="HTH_3"/>
    <property type="match status" value="1"/>
</dbReference>
<comment type="caution">
    <text evidence="3">The sequence shown here is derived from an EMBL/GenBank/DDBJ whole genome shotgun (WGS) entry which is preliminary data.</text>
</comment>
<organism evidence="3 4">
    <name type="scientific">Pedobacter yulinensis</name>
    <dbReference type="NCBI Taxonomy" id="2126353"/>
    <lineage>
        <taxon>Bacteria</taxon>
        <taxon>Pseudomonadati</taxon>
        <taxon>Bacteroidota</taxon>
        <taxon>Sphingobacteriia</taxon>
        <taxon>Sphingobacteriales</taxon>
        <taxon>Sphingobacteriaceae</taxon>
        <taxon>Pedobacter</taxon>
    </lineage>
</organism>
<accession>A0A2T3HRM3</accession>
<evidence type="ECO:0000313" key="3">
    <source>
        <dbReference type="EMBL" id="PST85120.1"/>
    </source>
</evidence>
<feature type="domain" description="HTH cro/C1-type" evidence="2">
    <location>
        <begin position="16"/>
        <end position="70"/>
    </location>
</feature>
<dbReference type="PANTHER" id="PTHR46558:SF15">
    <property type="entry name" value="HELIX-TURN-HELIX DOMAIN PROTEIN"/>
    <property type="match status" value="1"/>
</dbReference>
<dbReference type="CDD" id="cd00093">
    <property type="entry name" value="HTH_XRE"/>
    <property type="match status" value="1"/>
</dbReference>
<dbReference type="SUPFAM" id="SSF47413">
    <property type="entry name" value="lambda repressor-like DNA-binding domains"/>
    <property type="match status" value="1"/>
</dbReference>
<dbReference type="PANTHER" id="PTHR46558">
    <property type="entry name" value="TRACRIPTIONAL REGULATORY PROTEIN-RELATED-RELATED"/>
    <property type="match status" value="1"/>
</dbReference>
<dbReference type="EMBL" id="PYLS01000001">
    <property type="protein sequence ID" value="PST85120.1"/>
    <property type="molecule type" value="Genomic_DNA"/>
</dbReference>
<proteinExistence type="predicted"/>
<dbReference type="PROSITE" id="PS50943">
    <property type="entry name" value="HTH_CROC1"/>
    <property type="match status" value="1"/>
</dbReference>